<dbReference type="Proteomes" id="UP000286947">
    <property type="component" value="Unassembled WGS sequence"/>
</dbReference>
<feature type="transmembrane region" description="Helical" evidence="1">
    <location>
        <begin position="6"/>
        <end position="29"/>
    </location>
</feature>
<organism evidence="2 3">
    <name type="scientific">Saezia sanguinis</name>
    <dbReference type="NCBI Taxonomy" id="1965230"/>
    <lineage>
        <taxon>Bacteria</taxon>
        <taxon>Pseudomonadati</taxon>
        <taxon>Pseudomonadota</taxon>
        <taxon>Betaproteobacteria</taxon>
        <taxon>Burkholderiales</taxon>
        <taxon>Saeziaceae</taxon>
        <taxon>Saezia</taxon>
    </lineage>
</organism>
<dbReference type="RefSeq" id="WP_404948029.1">
    <property type="nucleotide sequence ID" value="NZ_PQSP01000002.1"/>
</dbReference>
<name>A0A433SEG5_9BURK</name>
<dbReference type="Pfam" id="PF05437">
    <property type="entry name" value="AzlD"/>
    <property type="match status" value="1"/>
</dbReference>
<evidence type="ECO:0000313" key="2">
    <source>
        <dbReference type="EMBL" id="RUS67159.1"/>
    </source>
</evidence>
<keyword evidence="3" id="KW-1185">Reference proteome</keyword>
<gene>
    <name evidence="2" type="ORF">CUZ56_01099</name>
</gene>
<protein>
    <recommendedName>
        <fullName evidence="4">Branched-chain amino acid transporter</fullName>
    </recommendedName>
</protein>
<proteinExistence type="predicted"/>
<dbReference type="InterPro" id="IPR008407">
    <property type="entry name" value="Brnchd-chn_aa_trnsp_AzlD"/>
</dbReference>
<dbReference type="AlphaFoldDB" id="A0A433SEG5"/>
<feature type="transmembrane region" description="Helical" evidence="1">
    <location>
        <begin position="93"/>
        <end position="110"/>
    </location>
</feature>
<keyword evidence="1" id="KW-0472">Membrane</keyword>
<keyword evidence="1" id="KW-0812">Transmembrane</keyword>
<dbReference type="EMBL" id="PQSP01000002">
    <property type="protein sequence ID" value="RUS67159.1"/>
    <property type="molecule type" value="Genomic_DNA"/>
</dbReference>
<evidence type="ECO:0000313" key="3">
    <source>
        <dbReference type="Proteomes" id="UP000286947"/>
    </source>
</evidence>
<keyword evidence="1" id="KW-1133">Transmembrane helix</keyword>
<accession>A0A433SEG5</accession>
<sequence>MMSETQIILVIIGLTVVTVVTRSFFFISSHPWQMPEWVTRGLRYAPLAALTASIGPAILLSPDGHGLIHTLQDARIYAVLAALAWYLWRRGMLGTIIAGMAVYLPLHVGLGW</sequence>
<reference evidence="2 3" key="1">
    <citation type="submission" date="2018-01" db="EMBL/GenBank/DDBJ databases">
        <title>Saezia sanguinis gen. nov., sp. nov., in the order Burkholderiales isolated from human blood.</title>
        <authorList>
            <person name="Medina-Pascual M.J."/>
            <person name="Valdezate S."/>
            <person name="Monzon S."/>
            <person name="Cuesta I."/>
            <person name="Carrasco G."/>
            <person name="Villalon P."/>
            <person name="Saez-Nieto J.A."/>
        </authorList>
    </citation>
    <scope>NUCLEOTIDE SEQUENCE [LARGE SCALE GENOMIC DNA]</scope>
    <source>
        <strain evidence="2 3">CNM695-12</strain>
    </source>
</reference>
<feature type="transmembrane region" description="Helical" evidence="1">
    <location>
        <begin position="41"/>
        <end position="60"/>
    </location>
</feature>
<comment type="caution">
    <text evidence="2">The sequence shown here is derived from an EMBL/GenBank/DDBJ whole genome shotgun (WGS) entry which is preliminary data.</text>
</comment>
<evidence type="ECO:0000256" key="1">
    <source>
        <dbReference type="SAM" id="Phobius"/>
    </source>
</evidence>
<evidence type="ECO:0008006" key="4">
    <source>
        <dbReference type="Google" id="ProtNLM"/>
    </source>
</evidence>